<proteinExistence type="predicted"/>
<organism evidence="1 2">
    <name type="scientific">Papaver somniferum</name>
    <name type="common">Opium poppy</name>
    <dbReference type="NCBI Taxonomy" id="3469"/>
    <lineage>
        <taxon>Eukaryota</taxon>
        <taxon>Viridiplantae</taxon>
        <taxon>Streptophyta</taxon>
        <taxon>Embryophyta</taxon>
        <taxon>Tracheophyta</taxon>
        <taxon>Spermatophyta</taxon>
        <taxon>Magnoliopsida</taxon>
        <taxon>Ranunculales</taxon>
        <taxon>Papaveraceae</taxon>
        <taxon>Papaveroideae</taxon>
        <taxon>Papaver</taxon>
    </lineage>
</organism>
<protein>
    <submittedName>
        <fullName evidence="1">Uncharacterized protein</fullName>
    </submittedName>
</protein>
<gene>
    <name evidence="1" type="ORF">C5167_049511</name>
</gene>
<accession>A0A4Y7KL14</accession>
<evidence type="ECO:0000313" key="2">
    <source>
        <dbReference type="Proteomes" id="UP000316621"/>
    </source>
</evidence>
<reference evidence="1 2" key="1">
    <citation type="journal article" date="2018" name="Science">
        <title>The opium poppy genome and morphinan production.</title>
        <authorList>
            <person name="Guo L."/>
            <person name="Winzer T."/>
            <person name="Yang X."/>
            <person name="Li Y."/>
            <person name="Ning Z."/>
            <person name="He Z."/>
            <person name="Teodor R."/>
            <person name="Lu Y."/>
            <person name="Bowser T.A."/>
            <person name="Graham I.A."/>
            <person name="Ye K."/>
        </authorList>
    </citation>
    <scope>NUCLEOTIDE SEQUENCE [LARGE SCALE GENOMIC DNA]</scope>
    <source>
        <strain evidence="2">cv. HN1</strain>
        <tissue evidence="1">Leaves</tissue>
    </source>
</reference>
<dbReference type="Gramene" id="RZC74033">
    <property type="protein sequence ID" value="RZC74033"/>
    <property type="gene ID" value="C5167_049511"/>
</dbReference>
<dbReference type="EMBL" id="CM010722">
    <property type="protein sequence ID" value="RZC74033.1"/>
    <property type="molecule type" value="Genomic_DNA"/>
</dbReference>
<evidence type="ECO:0000313" key="1">
    <source>
        <dbReference type="EMBL" id="RZC74033.1"/>
    </source>
</evidence>
<name>A0A4Y7KL14_PAPSO</name>
<dbReference type="AlphaFoldDB" id="A0A4Y7KL14"/>
<keyword evidence="2" id="KW-1185">Reference proteome</keyword>
<sequence length="122" mass="13600">MEEIRFHPILGVSFGSSEGFGRLEDLTKVLEMDLAICWFFITLGSEMHKKMVMLNQPPRKNIVATLEETKTSSRNKTLRVSLLPRSKCGLVLETFRLCACSKISSPVVEQVAGKLTILDLSG</sequence>
<dbReference type="Proteomes" id="UP000316621">
    <property type="component" value="Chromosome 8"/>
</dbReference>